<dbReference type="EMBL" id="SSTE01016227">
    <property type="protein sequence ID" value="KAA0041995.1"/>
    <property type="molecule type" value="Genomic_DNA"/>
</dbReference>
<dbReference type="AlphaFoldDB" id="A0A5D3D2M6"/>
<protein>
    <submittedName>
        <fullName evidence="2">Ty3-gypsy retrotransposon protein</fullName>
    </submittedName>
</protein>
<sequence length="140" mass="16095">MTSQDITFKALNDINKWPNTCSCSRETQSSKDMPPFEIEKHVWEQISKPLKSGVVIKENLMTDEHNSSSEHSNEEVPHLNIMLVMVNDVDTSEDKMVKLEKKVTMLIKAVEKRDFEIALLKNHIKSRDVAESSHTHCQEC</sequence>
<comment type="caution">
    <text evidence="2">The sequence shown here is derived from an EMBL/GenBank/DDBJ whole genome shotgun (WGS) entry which is preliminary data.</text>
</comment>
<organism evidence="2 4">
    <name type="scientific">Cucumis melo var. makuwa</name>
    <name type="common">Oriental melon</name>
    <dbReference type="NCBI Taxonomy" id="1194695"/>
    <lineage>
        <taxon>Eukaryota</taxon>
        <taxon>Viridiplantae</taxon>
        <taxon>Streptophyta</taxon>
        <taxon>Embryophyta</taxon>
        <taxon>Tracheophyta</taxon>
        <taxon>Spermatophyta</taxon>
        <taxon>Magnoliopsida</taxon>
        <taxon>eudicotyledons</taxon>
        <taxon>Gunneridae</taxon>
        <taxon>Pentapetalae</taxon>
        <taxon>rosids</taxon>
        <taxon>fabids</taxon>
        <taxon>Cucurbitales</taxon>
        <taxon>Cucurbitaceae</taxon>
        <taxon>Benincaseae</taxon>
        <taxon>Cucumis</taxon>
    </lineage>
</organism>
<accession>A0A5D3D2M6</accession>
<evidence type="ECO:0000313" key="2">
    <source>
        <dbReference type="EMBL" id="TYK17930.1"/>
    </source>
</evidence>
<proteinExistence type="predicted"/>
<dbReference type="Proteomes" id="UP000321393">
    <property type="component" value="Unassembled WGS sequence"/>
</dbReference>
<dbReference type="Proteomes" id="UP000321947">
    <property type="component" value="Unassembled WGS sequence"/>
</dbReference>
<name>A0A5D3D2M6_CUCMM</name>
<reference evidence="3 4" key="1">
    <citation type="submission" date="2019-08" db="EMBL/GenBank/DDBJ databases">
        <title>Draft genome sequences of two oriental melons (Cucumis melo L. var makuwa).</title>
        <authorList>
            <person name="Kwon S.-Y."/>
        </authorList>
    </citation>
    <scope>NUCLEOTIDE SEQUENCE [LARGE SCALE GENOMIC DNA]</scope>
    <source>
        <strain evidence="4">cv. Chang Bougi</strain>
        <strain evidence="3">cv. SW 3</strain>
        <tissue evidence="2">Leaf</tissue>
    </source>
</reference>
<evidence type="ECO:0000313" key="4">
    <source>
        <dbReference type="Proteomes" id="UP000321947"/>
    </source>
</evidence>
<dbReference type="OrthoDB" id="1829565at2759"/>
<evidence type="ECO:0000313" key="3">
    <source>
        <dbReference type="Proteomes" id="UP000321393"/>
    </source>
</evidence>
<gene>
    <name evidence="2" type="ORF">E5676_scaffold306G002270</name>
    <name evidence="1" type="ORF">E6C27_scaffold67G004370</name>
</gene>
<evidence type="ECO:0000313" key="1">
    <source>
        <dbReference type="EMBL" id="KAA0041995.1"/>
    </source>
</evidence>
<dbReference type="EMBL" id="SSTD01007940">
    <property type="protein sequence ID" value="TYK17930.1"/>
    <property type="molecule type" value="Genomic_DNA"/>
</dbReference>